<dbReference type="AlphaFoldDB" id="A0AAV9X5U8"/>
<dbReference type="InterPro" id="IPR036047">
    <property type="entry name" value="F-box-like_dom_sf"/>
</dbReference>
<dbReference type="Pfam" id="PF12937">
    <property type="entry name" value="F-box-like"/>
    <property type="match status" value="1"/>
</dbReference>
<protein>
    <recommendedName>
        <fullName evidence="1">F-box domain-containing protein</fullName>
    </recommendedName>
</protein>
<dbReference type="SUPFAM" id="SSF81383">
    <property type="entry name" value="F-box domain"/>
    <property type="match status" value="1"/>
</dbReference>
<organism evidence="2 3">
    <name type="scientific">Orbilia ellipsospora</name>
    <dbReference type="NCBI Taxonomy" id="2528407"/>
    <lineage>
        <taxon>Eukaryota</taxon>
        <taxon>Fungi</taxon>
        <taxon>Dikarya</taxon>
        <taxon>Ascomycota</taxon>
        <taxon>Pezizomycotina</taxon>
        <taxon>Orbiliomycetes</taxon>
        <taxon>Orbiliales</taxon>
        <taxon>Orbiliaceae</taxon>
        <taxon>Orbilia</taxon>
    </lineage>
</organism>
<dbReference type="EMBL" id="JAVHJO010000010">
    <property type="protein sequence ID" value="KAK6535657.1"/>
    <property type="molecule type" value="Genomic_DNA"/>
</dbReference>
<evidence type="ECO:0000313" key="3">
    <source>
        <dbReference type="Proteomes" id="UP001365542"/>
    </source>
</evidence>
<gene>
    <name evidence="2" type="ORF">TWF694_002111</name>
</gene>
<dbReference type="InterPro" id="IPR001810">
    <property type="entry name" value="F-box_dom"/>
</dbReference>
<name>A0AAV9X5U8_9PEZI</name>
<comment type="caution">
    <text evidence="2">The sequence shown here is derived from an EMBL/GenBank/DDBJ whole genome shotgun (WGS) entry which is preliminary data.</text>
</comment>
<dbReference type="Proteomes" id="UP001365542">
    <property type="component" value="Unassembled WGS sequence"/>
</dbReference>
<proteinExistence type="predicted"/>
<feature type="domain" description="F-box" evidence="1">
    <location>
        <begin position="11"/>
        <end position="50"/>
    </location>
</feature>
<accession>A0AAV9X5U8</accession>
<sequence>MTTSHSQLVVTSLPIEIQTQILSYLSDVVDQACANHTCPLWSSLICDKYLQASRYHTDRGPFSPTVHKIFDISAGTVRCDAKNGALLNYQLKTHRHGFLDLTALIQDPLFSPHGGFSGSFVPMAAEDAIDAGKLNAADMEINQRGKCGGLVLGDADIDPTDTIWFKIRIVKDLNVQPWVGWERTALAKNSSVKSWIDAIFDKVTSNLEEQGEDARGRFEIYFCEGSGYLGRGWILDIFVMML</sequence>
<keyword evidence="3" id="KW-1185">Reference proteome</keyword>
<evidence type="ECO:0000259" key="1">
    <source>
        <dbReference type="Pfam" id="PF12937"/>
    </source>
</evidence>
<reference evidence="2 3" key="1">
    <citation type="submission" date="2019-10" db="EMBL/GenBank/DDBJ databases">
        <authorList>
            <person name="Palmer J.M."/>
        </authorList>
    </citation>
    <scope>NUCLEOTIDE SEQUENCE [LARGE SCALE GENOMIC DNA]</scope>
    <source>
        <strain evidence="2 3">TWF694</strain>
    </source>
</reference>
<evidence type="ECO:0000313" key="2">
    <source>
        <dbReference type="EMBL" id="KAK6535657.1"/>
    </source>
</evidence>